<evidence type="ECO:0000256" key="1">
    <source>
        <dbReference type="ARBA" id="ARBA00038283"/>
    </source>
</evidence>
<organism evidence="3 4">
    <name type="scientific">Streptococcus mitis</name>
    <dbReference type="NCBI Taxonomy" id="28037"/>
    <lineage>
        <taxon>Bacteria</taxon>
        <taxon>Bacillati</taxon>
        <taxon>Bacillota</taxon>
        <taxon>Bacilli</taxon>
        <taxon>Lactobacillales</taxon>
        <taxon>Streptococcaceae</taxon>
        <taxon>Streptococcus</taxon>
        <taxon>Streptococcus mitis group</taxon>
    </lineage>
</organism>
<dbReference type="Gene3D" id="1.10.10.10">
    <property type="entry name" value="Winged helix-like DNA-binding domain superfamily/Winged helix DNA-binding domain"/>
    <property type="match status" value="2"/>
</dbReference>
<dbReference type="InterPro" id="IPR036390">
    <property type="entry name" value="WH_DNA-bd_sf"/>
</dbReference>
<accession>A0A1X1KP48</accession>
<evidence type="ECO:0000313" key="4">
    <source>
        <dbReference type="Proteomes" id="UP000193234"/>
    </source>
</evidence>
<comment type="similarity">
    <text evidence="1">Belongs to the initiator RepB protein family.</text>
</comment>
<sequence length="270" mass="31410">MVSNRKSSKIYEELASRQNYLVVQANDLAKAFGNLKAFEHKVLDYCFSSVTKDSRVGDVFTVHSLDIMKHFGLTKNGQNYRRIAEAFSRLNENTALYIPETLPDGRRSIIMTQLFSRIRFIEDGLVEFKFSEDAGPLVFELKRNYYSFHLDELGNVKSKYSLILMKLWEAYRLGNREYTTIKGSLEEWQDWFLGEEKSWPAGLFKRNALMVACEELEMKFNADIDLTTVKKGRKVIGYEMVIRDRRMPTTADVIIEAEKASHQTDIYDFL</sequence>
<dbReference type="GO" id="GO:0006270">
    <property type="term" value="P:DNA replication initiation"/>
    <property type="evidence" value="ECO:0007669"/>
    <property type="project" value="InterPro"/>
</dbReference>
<dbReference type="Proteomes" id="UP000193234">
    <property type="component" value="Unassembled WGS sequence"/>
</dbReference>
<dbReference type="Pfam" id="PF01051">
    <property type="entry name" value="Rep3_N"/>
    <property type="match status" value="1"/>
</dbReference>
<dbReference type="InterPro" id="IPR000525">
    <property type="entry name" value="Initiator_Rep_WH1"/>
</dbReference>
<comment type="caution">
    <text evidence="3">The sequence shown here is derived from an EMBL/GenBank/DDBJ whole genome shotgun (WGS) entry which is preliminary data.</text>
</comment>
<name>A0A1X1KP48_STRMT</name>
<proteinExistence type="inferred from homology"/>
<feature type="domain" description="Initiator Rep protein WH1" evidence="2">
    <location>
        <begin position="22"/>
        <end position="168"/>
    </location>
</feature>
<reference evidence="3 4" key="1">
    <citation type="journal article" date="2016" name="Eur. J. Clin. Microbiol. Infect. Dis.">
        <title>Whole genome sequencing as a tool for phylogenetic analysis of clinical strains of Mitis group streptococci.</title>
        <authorList>
            <person name="Rasmussen L.H."/>
            <person name="Dargis R."/>
            <person name="Hojholt K."/>
            <person name="Christensen J.J."/>
            <person name="Skovgaard O."/>
            <person name="Justesen U.S."/>
            <person name="Rosenvinge F.S."/>
            <person name="Moser C."/>
            <person name="Lukjancenko O."/>
            <person name="Rasmussen S."/>
            <person name="Nielsen X.C."/>
        </authorList>
    </citation>
    <scope>NUCLEOTIDE SEQUENCE [LARGE SCALE GENOMIC DNA]</scope>
    <source>
        <strain evidence="3 4">RH_12363_08</strain>
    </source>
</reference>
<dbReference type="Pfam" id="PF21205">
    <property type="entry name" value="Rep3_C"/>
    <property type="match status" value="1"/>
</dbReference>
<gene>
    <name evidence="3" type="ORF">B7696_00175</name>
</gene>
<dbReference type="SUPFAM" id="SSF46785">
    <property type="entry name" value="Winged helix' DNA-binding domain"/>
    <property type="match status" value="2"/>
</dbReference>
<evidence type="ECO:0000259" key="2">
    <source>
        <dbReference type="Pfam" id="PF01051"/>
    </source>
</evidence>
<protein>
    <submittedName>
        <fullName evidence="3">Replication protein RepB</fullName>
    </submittedName>
</protein>
<dbReference type="EMBL" id="NCVJ01000012">
    <property type="protein sequence ID" value="ORP01170.1"/>
    <property type="molecule type" value="Genomic_DNA"/>
</dbReference>
<evidence type="ECO:0000313" key="3">
    <source>
        <dbReference type="EMBL" id="ORP01170.1"/>
    </source>
</evidence>
<dbReference type="RefSeq" id="WP_000254441.1">
    <property type="nucleotide sequence ID" value="NZ_CAMIAG010000023.1"/>
</dbReference>
<dbReference type="GO" id="GO:0003887">
    <property type="term" value="F:DNA-directed DNA polymerase activity"/>
    <property type="evidence" value="ECO:0007669"/>
    <property type="project" value="InterPro"/>
</dbReference>
<dbReference type="InterPro" id="IPR036388">
    <property type="entry name" value="WH-like_DNA-bd_sf"/>
</dbReference>
<dbReference type="AlphaFoldDB" id="A0A1X1KP48"/>